<feature type="compositionally biased region" description="Low complexity" evidence="1">
    <location>
        <begin position="260"/>
        <end position="271"/>
    </location>
</feature>
<keyword evidence="3" id="KW-1185">Reference proteome</keyword>
<feature type="compositionally biased region" description="Polar residues" evidence="1">
    <location>
        <begin position="37"/>
        <end position="46"/>
    </location>
</feature>
<dbReference type="AlphaFoldDB" id="A0A0C3B8M9"/>
<dbReference type="Proteomes" id="UP000054097">
    <property type="component" value="Unassembled WGS sequence"/>
</dbReference>
<reference evidence="2 3" key="1">
    <citation type="submission" date="2014-04" db="EMBL/GenBank/DDBJ databases">
        <authorList>
            <consortium name="DOE Joint Genome Institute"/>
            <person name="Kuo A."/>
            <person name="Zuccaro A."/>
            <person name="Kohler A."/>
            <person name="Nagy L.G."/>
            <person name="Floudas D."/>
            <person name="Copeland A."/>
            <person name="Barry K.W."/>
            <person name="Cichocki N."/>
            <person name="Veneault-Fourrey C."/>
            <person name="LaButti K."/>
            <person name="Lindquist E.A."/>
            <person name="Lipzen A."/>
            <person name="Lundell T."/>
            <person name="Morin E."/>
            <person name="Murat C."/>
            <person name="Sun H."/>
            <person name="Tunlid A."/>
            <person name="Henrissat B."/>
            <person name="Grigoriev I.V."/>
            <person name="Hibbett D.S."/>
            <person name="Martin F."/>
            <person name="Nordberg H.P."/>
            <person name="Cantor M.N."/>
            <person name="Hua S.X."/>
        </authorList>
    </citation>
    <scope>NUCLEOTIDE SEQUENCE [LARGE SCALE GENOMIC DNA]</scope>
    <source>
        <strain evidence="2 3">MAFF 305830</strain>
    </source>
</reference>
<dbReference type="HOGENOM" id="CLU_689202_0_0_1"/>
<feature type="region of interest" description="Disordered" evidence="1">
    <location>
        <begin position="254"/>
        <end position="278"/>
    </location>
</feature>
<sequence length="400" mass="43811">MESIQLQEPSPVCTFIVYSRNGSSKLPRSNTVRVLDQAPTTQNEPGSSFYGHNLTPSPRSVAFEDAAGGLGKTSSSSTFGGSPGLEHAQTSTPDSHHLHSSPQRSPLSQHFVPPSLTSVPMVVCFSDSSNDGPLLLTPIDFLSAATRPEVTSHLATSDTRASLFTISAYTRMDNMETPMINSEQVFQELDTQPTGPTKRVSFMDAGSPLPVPDQHSTIAPSSSTFTLRRAHRPAPLVLEPNETDLSHILVPSNVSQTAGSSTTHSNSSQSSVRQEIPVQKSVERSIQRYHQTSELPSLPVVEFVKRVCIELRIDQEEHRIIRPLFTFKRHIAKQTARPRNANSRPPTASKGHEAFWDNVTAAGLVDFRMSAREVGTFHCGVRVKCMSYVRCSDTFLENCS</sequence>
<reference evidence="3" key="2">
    <citation type="submission" date="2015-01" db="EMBL/GenBank/DDBJ databases">
        <title>Evolutionary Origins and Diversification of the Mycorrhizal Mutualists.</title>
        <authorList>
            <consortium name="DOE Joint Genome Institute"/>
            <consortium name="Mycorrhizal Genomics Consortium"/>
            <person name="Kohler A."/>
            <person name="Kuo A."/>
            <person name="Nagy L.G."/>
            <person name="Floudas D."/>
            <person name="Copeland A."/>
            <person name="Barry K.W."/>
            <person name="Cichocki N."/>
            <person name="Veneault-Fourrey C."/>
            <person name="LaButti K."/>
            <person name="Lindquist E.A."/>
            <person name="Lipzen A."/>
            <person name="Lundell T."/>
            <person name="Morin E."/>
            <person name="Murat C."/>
            <person name="Riley R."/>
            <person name="Ohm R."/>
            <person name="Sun H."/>
            <person name="Tunlid A."/>
            <person name="Henrissat B."/>
            <person name="Grigoriev I.V."/>
            <person name="Hibbett D.S."/>
            <person name="Martin F."/>
        </authorList>
    </citation>
    <scope>NUCLEOTIDE SEQUENCE [LARGE SCALE GENOMIC DNA]</scope>
    <source>
        <strain evidence="3">MAFF 305830</strain>
    </source>
</reference>
<dbReference type="OrthoDB" id="3269398at2759"/>
<dbReference type="EMBL" id="KN824278">
    <property type="protein sequence ID" value="KIM33160.1"/>
    <property type="molecule type" value="Genomic_DNA"/>
</dbReference>
<protein>
    <submittedName>
        <fullName evidence="2">Uncharacterized protein</fullName>
    </submittedName>
</protein>
<name>A0A0C3B8M9_SERVB</name>
<evidence type="ECO:0000256" key="1">
    <source>
        <dbReference type="SAM" id="MobiDB-lite"/>
    </source>
</evidence>
<accession>A0A0C3B8M9</accession>
<feature type="region of interest" description="Disordered" evidence="1">
    <location>
        <begin position="37"/>
        <end position="112"/>
    </location>
</feature>
<organism evidence="2 3">
    <name type="scientific">Serendipita vermifera MAFF 305830</name>
    <dbReference type="NCBI Taxonomy" id="933852"/>
    <lineage>
        <taxon>Eukaryota</taxon>
        <taxon>Fungi</taxon>
        <taxon>Dikarya</taxon>
        <taxon>Basidiomycota</taxon>
        <taxon>Agaricomycotina</taxon>
        <taxon>Agaricomycetes</taxon>
        <taxon>Sebacinales</taxon>
        <taxon>Serendipitaceae</taxon>
        <taxon>Serendipita</taxon>
    </lineage>
</organism>
<gene>
    <name evidence="2" type="ORF">M408DRAFT_149872</name>
</gene>
<proteinExistence type="predicted"/>
<evidence type="ECO:0000313" key="3">
    <source>
        <dbReference type="Proteomes" id="UP000054097"/>
    </source>
</evidence>
<evidence type="ECO:0000313" key="2">
    <source>
        <dbReference type="EMBL" id="KIM33160.1"/>
    </source>
</evidence>